<feature type="transmembrane region" description="Helical" evidence="8">
    <location>
        <begin position="309"/>
        <end position="327"/>
    </location>
</feature>
<dbReference type="AlphaFoldDB" id="A0A7C4TIA0"/>
<feature type="transmembrane region" description="Helical" evidence="8">
    <location>
        <begin position="5"/>
        <end position="22"/>
    </location>
</feature>
<feature type="transmembrane region" description="Helical" evidence="8">
    <location>
        <begin position="167"/>
        <end position="186"/>
    </location>
</feature>
<sequence length="491" mass="57880">MKKIYFVHIFVLFFLILNIFNLKNITLIDWDEGVFALQGKWLASSGGDGKPFNFQTPPLFQLIIALIFKVFGYRDTILPIISIIFSVLTIYVLFLLGSELFSEGVGLFAVVLFISTEYFLFFSKSGLSDATFLFFFITALYFFFYGLKTNLTRHYILAGVFTLLACYTKYSGPILFPIILAIGTIYRKKINKYWFLFSVLFPLLLLLPYLFIFLKIIKVSGISQRFGNLLGINHLKFLFYIIRFAPLIFVTAILYRIKHKPDYLLLITASIFFLILGFYYHYFRLAYPVIPILALFSASFLYKFKKMRNYLLILIFIINILFSWDTITYHSYLPESIGIKTYSLCRDYDIRYSFIVAPPNITFYIKGDILLPEDYLGIDILKKIKFLKEREIIERENNLLKDQQSVLLIYSSIFEETIKELKLAEYERQLIDSFEFIDAPVYYKDLFNPLRNEKQVYKIYTINLKNTNPQLLEKLWELGFNPRVSFLKFKI</sequence>
<reference evidence="10" key="1">
    <citation type="journal article" date="2020" name="mSystems">
        <title>Genome- and Community-Level Interaction Insights into Carbon Utilization and Element Cycling Functions of Hydrothermarchaeota in Hydrothermal Sediment.</title>
        <authorList>
            <person name="Zhou Z."/>
            <person name="Liu Y."/>
            <person name="Xu W."/>
            <person name="Pan J."/>
            <person name="Luo Z.H."/>
            <person name="Li M."/>
        </authorList>
    </citation>
    <scope>NUCLEOTIDE SEQUENCE [LARGE SCALE GENOMIC DNA]</scope>
    <source>
        <strain evidence="10">SpSt-774</strain>
    </source>
</reference>
<keyword evidence="2" id="KW-1003">Cell membrane</keyword>
<evidence type="ECO:0000256" key="2">
    <source>
        <dbReference type="ARBA" id="ARBA00022475"/>
    </source>
</evidence>
<feature type="transmembrane region" description="Helical" evidence="8">
    <location>
        <begin position="130"/>
        <end position="147"/>
    </location>
</feature>
<organism evidence="10">
    <name type="scientific">candidate division WOR-3 bacterium</name>
    <dbReference type="NCBI Taxonomy" id="2052148"/>
    <lineage>
        <taxon>Bacteria</taxon>
        <taxon>Bacteria division WOR-3</taxon>
    </lineage>
</organism>
<evidence type="ECO:0000313" key="10">
    <source>
        <dbReference type="EMBL" id="HGV97629.1"/>
    </source>
</evidence>
<comment type="caution">
    <text evidence="10">The sequence shown here is derived from an EMBL/GenBank/DDBJ whole genome shotgun (WGS) entry which is preliminary data.</text>
</comment>
<evidence type="ECO:0000259" key="9">
    <source>
        <dbReference type="Pfam" id="PF13231"/>
    </source>
</evidence>
<keyword evidence="6 8" id="KW-1133">Transmembrane helix</keyword>
<feature type="transmembrane region" description="Helical" evidence="8">
    <location>
        <begin position="285"/>
        <end position="302"/>
    </location>
</feature>
<feature type="transmembrane region" description="Helical" evidence="8">
    <location>
        <begin position="237"/>
        <end position="255"/>
    </location>
</feature>
<dbReference type="InterPro" id="IPR038731">
    <property type="entry name" value="RgtA/B/C-like"/>
</dbReference>
<dbReference type="InterPro" id="IPR050297">
    <property type="entry name" value="LipidA_mod_glycosyltrf_83"/>
</dbReference>
<dbReference type="Pfam" id="PF13231">
    <property type="entry name" value="PMT_2"/>
    <property type="match status" value="1"/>
</dbReference>
<evidence type="ECO:0000256" key="3">
    <source>
        <dbReference type="ARBA" id="ARBA00022676"/>
    </source>
</evidence>
<keyword evidence="5 8" id="KW-0812">Transmembrane</keyword>
<dbReference type="GO" id="GO:0016763">
    <property type="term" value="F:pentosyltransferase activity"/>
    <property type="evidence" value="ECO:0007669"/>
    <property type="project" value="TreeGrafter"/>
</dbReference>
<feature type="domain" description="Glycosyltransferase RgtA/B/C/D-like" evidence="9">
    <location>
        <begin position="56"/>
        <end position="210"/>
    </location>
</feature>
<feature type="transmembrane region" description="Helical" evidence="8">
    <location>
        <begin position="193"/>
        <end position="217"/>
    </location>
</feature>
<evidence type="ECO:0000256" key="4">
    <source>
        <dbReference type="ARBA" id="ARBA00022679"/>
    </source>
</evidence>
<evidence type="ECO:0000256" key="5">
    <source>
        <dbReference type="ARBA" id="ARBA00022692"/>
    </source>
</evidence>
<evidence type="ECO:0000256" key="6">
    <source>
        <dbReference type="ARBA" id="ARBA00022989"/>
    </source>
</evidence>
<evidence type="ECO:0000256" key="1">
    <source>
        <dbReference type="ARBA" id="ARBA00004651"/>
    </source>
</evidence>
<keyword evidence="3" id="KW-0328">Glycosyltransferase</keyword>
<dbReference type="GO" id="GO:0005886">
    <property type="term" value="C:plasma membrane"/>
    <property type="evidence" value="ECO:0007669"/>
    <property type="project" value="UniProtKB-SubCell"/>
</dbReference>
<gene>
    <name evidence="10" type="ORF">ENV60_04970</name>
</gene>
<feature type="transmembrane region" description="Helical" evidence="8">
    <location>
        <begin position="104"/>
        <end position="123"/>
    </location>
</feature>
<dbReference type="GO" id="GO:0009103">
    <property type="term" value="P:lipopolysaccharide biosynthetic process"/>
    <property type="evidence" value="ECO:0007669"/>
    <property type="project" value="UniProtKB-ARBA"/>
</dbReference>
<feature type="transmembrane region" description="Helical" evidence="8">
    <location>
        <begin position="262"/>
        <end position="279"/>
    </location>
</feature>
<feature type="transmembrane region" description="Helical" evidence="8">
    <location>
        <begin position="78"/>
        <end position="98"/>
    </location>
</feature>
<dbReference type="EMBL" id="DTGZ01000092">
    <property type="protein sequence ID" value="HGV97629.1"/>
    <property type="molecule type" value="Genomic_DNA"/>
</dbReference>
<comment type="subcellular location">
    <subcellularLocation>
        <location evidence="1">Cell membrane</location>
        <topology evidence="1">Multi-pass membrane protein</topology>
    </subcellularLocation>
</comment>
<keyword evidence="7 8" id="KW-0472">Membrane</keyword>
<dbReference type="PANTHER" id="PTHR33908">
    <property type="entry name" value="MANNOSYLTRANSFERASE YKCB-RELATED"/>
    <property type="match status" value="1"/>
</dbReference>
<name>A0A7C4TIA0_UNCW3</name>
<dbReference type="PANTHER" id="PTHR33908:SF11">
    <property type="entry name" value="MEMBRANE PROTEIN"/>
    <property type="match status" value="1"/>
</dbReference>
<evidence type="ECO:0000256" key="7">
    <source>
        <dbReference type="ARBA" id="ARBA00023136"/>
    </source>
</evidence>
<accession>A0A7C4TIA0</accession>
<protein>
    <submittedName>
        <fullName evidence="10">Glycosyltransferase family 39 protein</fullName>
    </submittedName>
</protein>
<evidence type="ECO:0000256" key="8">
    <source>
        <dbReference type="SAM" id="Phobius"/>
    </source>
</evidence>
<proteinExistence type="predicted"/>
<keyword evidence="4 10" id="KW-0808">Transferase</keyword>